<dbReference type="EMBL" id="JACCKA010000030">
    <property type="protein sequence ID" value="NZA25645.1"/>
    <property type="molecule type" value="Genomic_DNA"/>
</dbReference>
<protein>
    <submittedName>
        <fullName evidence="3">Uncharacterized protein</fullName>
    </submittedName>
</protein>
<feature type="region of interest" description="Disordered" evidence="1">
    <location>
        <begin position="82"/>
        <end position="128"/>
    </location>
</feature>
<dbReference type="Proteomes" id="UP000578091">
    <property type="component" value="Unassembled WGS sequence"/>
</dbReference>
<evidence type="ECO:0000313" key="4">
    <source>
        <dbReference type="Proteomes" id="UP000578091"/>
    </source>
</evidence>
<feature type="chain" id="PRO_5032925862" evidence="2">
    <location>
        <begin position="30"/>
        <end position="158"/>
    </location>
</feature>
<evidence type="ECO:0000256" key="2">
    <source>
        <dbReference type="SAM" id="SignalP"/>
    </source>
</evidence>
<evidence type="ECO:0000256" key="1">
    <source>
        <dbReference type="SAM" id="MobiDB-lite"/>
    </source>
</evidence>
<reference evidence="3 4" key="1">
    <citation type="submission" date="2020-07" db="EMBL/GenBank/DDBJ databases">
        <title>Luteimonas sp. SJ-92.</title>
        <authorList>
            <person name="Huang X.-X."/>
            <person name="Xu L."/>
            <person name="Sun J.-Q."/>
        </authorList>
    </citation>
    <scope>NUCLEOTIDE SEQUENCE [LARGE SCALE GENOMIC DNA]</scope>
    <source>
        <strain evidence="3 4">SJ-92</strain>
    </source>
</reference>
<comment type="caution">
    <text evidence="3">The sequence shown here is derived from an EMBL/GenBank/DDBJ whole genome shotgun (WGS) entry which is preliminary data.</text>
</comment>
<proteinExistence type="predicted"/>
<feature type="compositionally biased region" description="Basic and acidic residues" evidence="1">
    <location>
        <begin position="103"/>
        <end position="114"/>
    </location>
</feature>
<dbReference type="AlphaFoldDB" id="A0A853J9W5"/>
<feature type="signal peptide" evidence="2">
    <location>
        <begin position="1"/>
        <end position="29"/>
    </location>
</feature>
<gene>
    <name evidence="3" type="ORF">H0E84_04560</name>
</gene>
<evidence type="ECO:0000313" key="3">
    <source>
        <dbReference type="EMBL" id="NZA25645.1"/>
    </source>
</evidence>
<dbReference type="RefSeq" id="WP_180677449.1">
    <property type="nucleotide sequence ID" value="NZ_JACCKA010000030.1"/>
</dbReference>
<keyword evidence="4" id="KW-1185">Reference proteome</keyword>
<sequence length="158" mass="18559">MTLLTRWLAPAALAAGLGVAALTPAPARASDDLARVIVDVADVVLRGGTPYYRHGGHGYNDRLIVVRDRYGRPVYYRQVPRHYQASHSRHYRSGPPAHAPAHGYRDRNRNDNRNVRCNRNGHCTAQYYDPRYDRDRNRYQTRWDRDRNRHQARWDRRR</sequence>
<organism evidence="3 4">
    <name type="scientific">Luteimonas salinisoli</name>
    <dbReference type="NCBI Taxonomy" id="2752307"/>
    <lineage>
        <taxon>Bacteria</taxon>
        <taxon>Pseudomonadati</taxon>
        <taxon>Pseudomonadota</taxon>
        <taxon>Gammaproteobacteria</taxon>
        <taxon>Lysobacterales</taxon>
        <taxon>Lysobacteraceae</taxon>
        <taxon>Luteimonas</taxon>
    </lineage>
</organism>
<accession>A0A853J9W5</accession>
<keyword evidence="2" id="KW-0732">Signal</keyword>
<name>A0A853J9W5_9GAMM</name>